<feature type="compositionally biased region" description="Polar residues" evidence="1">
    <location>
        <begin position="117"/>
        <end position="126"/>
    </location>
</feature>
<dbReference type="STRING" id="555088.DealDRAFT_2099"/>
<dbReference type="EMBL" id="ACJM01000010">
    <property type="protein sequence ID" value="EEG77064.1"/>
    <property type="molecule type" value="Genomic_DNA"/>
</dbReference>
<keyword evidence="5" id="KW-1185">Reference proteome</keyword>
<accession>C0GHZ0</accession>
<proteinExistence type="predicted"/>
<evidence type="ECO:0000259" key="3">
    <source>
        <dbReference type="Pfam" id="PF00188"/>
    </source>
</evidence>
<dbReference type="Proteomes" id="UP000006443">
    <property type="component" value="Unassembled WGS sequence"/>
</dbReference>
<dbReference type="AlphaFoldDB" id="C0GHZ0"/>
<dbReference type="RefSeq" id="WP_008517234.1">
    <property type="nucleotide sequence ID" value="NZ_ACJM01000010.1"/>
</dbReference>
<reference evidence="4 5" key="1">
    <citation type="submission" date="2009-02" db="EMBL/GenBank/DDBJ databases">
        <title>Sequencing of the draft genome and assembly of Dethiobacter alkaliphilus AHT 1.</title>
        <authorList>
            <consortium name="US DOE Joint Genome Institute (JGI-PGF)"/>
            <person name="Lucas S."/>
            <person name="Copeland A."/>
            <person name="Lapidus A."/>
            <person name="Glavina del Rio T."/>
            <person name="Dalin E."/>
            <person name="Tice H."/>
            <person name="Bruce D."/>
            <person name="Goodwin L."/>
            <person name="Pitluck S."/>
            <person name="Larimer F."/>
            <person name="Land M.L."/>
            <person name="Hauser L."/>
            <person name="Muyzer G."/>
        </authorList>
    </citation>
    <scope>NUCLEOTIDE SEQUENCE [LARGE SCALE GENOMIC DNA]</scope>
    <source>
        <strain evidence="4 5">AHT 1</strain>
    </source>
</reference>
<dbReference type="eggNOG" id="COG2340">
    <property type="taxonomic scope" value="Bacteria"/>
</dbReference>
<feature type="compositionally biased region" description="Basic and acidic residues" evidence="1">
    <location>
        <begin position="79"/>
        <end position="96"/>
    </location>
</feature>
<feature type="compositionally biased region" description="Basic and acidic residues" evidence="1">
    <location>
        <begin position="106"/>
        <end position="116"/>
    </location>
</feature>
<evidence type="ECO:0000313" key="5">
    <source>
        <dbReference type="Proteomes" id="UP000006443"/>
    </source>
</evidence>
<evidence type="ECO:0000256" key="2">
    <source>
        <dbReference type="SAM" id="Phobius"/>
    </source>
</evidence>
<evidence type="ECO:0000256" key="1">
    <source>
        <dbReference type="SAM" id="MobiDB-lite"/>
    </source>
</evidence>
<dbReference type="SUPFAM" id="SSF55797">
    <property type="entry name" value="PR-1-like"/>
    <property type="match status" value="1"/>
</dbReference>
<keyword evidence="2" id="KW-0812">Transmembrane</keyword>
<feature type="domain" description="SCP" evidence="3">
    <location>
        <begin position="156"/>
        <end position="270"/>
    </location>
</feature>
<name>C0GHZ0_DETAL</name>
<gene>
    <name evidence="4" type="ORF">DealDRAFT_2099</name>
</gene>
<keyword evidence="2" id="KW-1133">Transmembrane helix</keyword>
<dbReference type="InterPro" id="IPR035940">
    <property type="entry name" value="CAP_sf"/>
</dbReference>
<feature type="region of interest" description="Disordered" evidence="1">
    <location>
        <begin position="55"/>
        <end position="153"/>
    </location>
</feature>
<dbReference type="PANTHER" id="PTHR31157:SF1">
    <property type="entry name" value="SCP DOMAIN-CONTAINING PROTEIN"/>
    <property type="match status" value="1"/>
</dbReference>
<dbReference type="OrthoDB" id="9783944at2"/>
<dbReference type="CDD" id="cd05379">
    <property type="entry name" value="CAP_bacterial"/>
    <property type="match status" value="1"/>
</dbReference>
<keyword evidence="2" id="KW-0472">Membrane</keyword>
<dbReference type="InterPro" id="IPR014044">
    <property type="entry name" value="CAP_dom"/>
</dbReference>
<evidence type="ECO:0000313" key="4">
    <source>
        <dbReference type="EMBL" id="EEG77064.1"/>
    </source>
</evidence>
<organism evidence="4 5">
    <name type="scientific">Dethiobacter alkaliphilus AHT 1</name>
    <dbReference type="NCBI Taxonomy" id="555088"/>
    <lineage>
        <taxon>Bacteria</taxon>
        <taxon>Bacillati</taxon>
        <taxon>Bacillota</taxon>
        <taxon>Dethiobacteria</taxon>
        <taxon>Dethiobacterales</taxon>
        <taxon>Dethiobacteraceae</taxon>
        <taxon>Dethiobacter</taxon>
    </lineage>
</organism>
<protein>
    <submittedName>
        <fullName evidence="4">SCP-like extracellular</fullName>
    </submittedName>
</protein>
<dbReference type="Gene3D" id="3.40.33.10">
    <property type="entry name" value="CAP"/>
    <property type="match status" value="1"/>
</dbReference>
<comment type="caution">
    <text evidence="4">The sequence shown here is derived from an EMBL/GenBank/DDBJ whole genome shotgun (WGS) entry which is preliminary data.</text>
</comment>
<sequence>MTRLKPLAGKLLFAGVIIVSTYLFNVMPGSGQIDSGFTEEDITLKRTEMVSLRVVESGPGREAAGKQSVADTGEAASEDTDRKEPAAGPAEERQADEATPSADSTPKAEEETEKQNDASPQNSPDTAENAPEPKPQEDEDPPFPAASHSQGETQMLDKLNQERIQRDLEPLKTFSLLADVARLKSRDMAENGYFSHTSPTYGTPFEMLTSFGISYGYAGENIAGAGSVGSAHNNFMKSSGHKENILNENYTHVGIGIQASDKYGLTFTQLFISQ</sequence>
<dbReference type="PANTHER" id="PTHR31157">
    <property type="entry name" value="SCP DOMAIN-CONTAINING PROTEIN"/>
    <property type="match status" value="1"/>
</dbReference>
<feature type="transmembrane region" description="Helical" evidence="2">
    <location>
        <begin position="7"/>
        <end position="24"/>
    </location>
</feature>
<dbReference type="Pfam" id="PF00188">
    <property type="entry name" value="CAP"/>
    <property type="match status" value="1"/>
</dbReference>